<dbReference type="Pfam" id="PF13538">
    <property type="entry name" value="UvrD_C_2"/>
    <property type="match status" value="1"/>
</dbReference>
<gene>
    <name evidence="2" type="ORF">GCM10023186_46070</name>
</gene>
<name>A0ABP8JP62_9BACT</name>
<dbReference type="Gene3D" id="3.40.50.300">
    <property type="entry name" value="P-loop containing nucleotide triphosphate hydrolases"/>
    <property type="match status" value="1"/>
</dbReference>
<organism evidence="2 3">
    <name type="scientific">Hymenobacter koreensis</name>
    <dbReference type="NCBI Taxonomy" id="1084523"/>
    <lineage>
        <taxon>Bacteria</taxon>
        <taxon>Pseudomonadati</taxon>
        <taxon>Bacteroidota</taxon>
        <taxon>Cytophagia</taxon>
        <taxon>Cytophagales</taxon>
        <taxon>Hymenobacteraceae</taxon>
        <taxon>Hymenobacter</taxon>
    </lineage>
</organism>
<sequence>MHSWLLHNYSHWLDEKTSGPALREKIEKKTDRFDEILIDEGQDLPLCVYQALPGIAKRLSVGADTGQMLHSGGVSAEQIEEVLESQKQIMPIELQYNYRNYFEVYDFGRQFMEHAPSVHQSAILDNMPRGKGGTSSLPVMIQARDEDDTLEKLSNLLLDNENVNVAVLLYFTDQVDRWHKRIKDRGFASTKFHSKMSEYERELHAARMENIVVTTFKSAKGLEFQVVIMPEMQFAMGDPKFMTPEHYYVGCTRATEKLYLLYGTPALPAWAKSFRADSYVHIPNSPTAGTVQATSF</sequence>
<feature type="domain" description="UvrD-like helicase C-terminal" evidence="1">
    <location>
        <begin position="211"/>
        <end position="261"/>
    </location>
</feature>
<comment type="caution">
    <text evidence="2">The sequence shown here is derived from an EMBL/GenBank/DDBJ whole genome shotgun (WGS) entry which is preliminary data.</text>
</comment>
<evidence type="ECO:0000313" key="3">
    <source>
        <dbReference type="Proteomes" id="UP001500454"/>
    </source>
</evidence>
<dbReference type="PANTHER" id="PTHR11070">
    <property type="entry name" value="UVRD / RECB / PCRA DNA HELICASE FAMILY MEMBER"/>
    <property type="match status" value="1"/>
</dbReference>
<dbReference type="InterPro" id="IPR027417">
    <property type="entry name" value="P-loop_NTPase"/>
</dbReference>
<protein>
    <recommendedName>
        <fullName evidence="1">UvrD-like helicase C-terminal domain-containing protein</fullName>
    </recommendedName>
</protein>
<proteinExistence type="predicted"/>
<evidence type="ECO:0000259" key="1">
    <source>
        <dbReference type="Pfam" id="PF13538"/>
    </source>
</evidence>
<dbReference type="PANTHER" id="PTHR11070:SF17">
    <property type="entry name" value="DNA HELICASE IV"/>
    <property type="match status" value="1"/>
</dbReference>
<dbReference type="InterPro" id="IPR027785">
    <property type="entry name" value="UvrD-like_helicase_C"/>
</dbReference>
<keyword evidence="3" id="KW-1185">Reference proteome</keyword>
<dbReference type="Proteomes" id="UP001500454">
    <property type="component" value="Unassembled WGS sequence"/>
</dbReference>
<dbReference type="SUPFAM" id="SSF52540">
    <property type="entry name" value="P-loop containing nucleoside triphosphate hydrolases"/>
    <property type="match status" value="1"/>
</dbReference>
<accession>A0ABP8JP62</accession>
<dbReference type="InterPro" id="IPR000212">
    <property type="entry name" value="DNA_helicase_UvrD/REP"/>
</dbReference>
<reference evidence="3" key="1">
    <citation type="journal article" date="2019" name="Int. J. Syst. Evol. Microbiol.">
        <title>The Global Catalogue of Microorganisms (GCM) 10K type strain sequencing project: providing services to taxonomists for standard genome sequencing and annotation.</title>
        <authorList>
            <consortium name="The Broad Institute Genomics Platform"/>
            <consortium name="The Broad Institute Genome Sequencing Center for Infectious Disease"/>
            <person name="Wu L."/>
            <person name="Ma J."/>
        </authorList>
    </citation>
    <scope>NUCLEOTIDE SEQUENCE [LARGE SCALE GENOMIC DNA]</scope>
    <source>
        <strain evidence="3">JCM 17924</strain>
    </source>
</reference>
<dbReference type="EMBL" id="BAABHA010000016">
    <property type="protein sequence ID" value="GAA4393993.1"/>
    <property type="molecule type" value="Genomic_DNA"/>
</dbReference>
<evidence type="ECO:0000313" key="2">
    <source>
        <dbReference type="EMBL" id="GAA4393993.1"/>
    </source>
</evidence>